<dbReference type="InterPro" id="IPR037232">
    <property type="entry name" value="NADH_quin_OxRdtase_su_C/D-like"/>
</dbReference>
<evidence type="ECO:0000259" key="4">
    <source>
        <dbReference type="Pfam" id="PF00329"/>
    </source>
</evidence>
<dbReference type="GO" id="GO:0008137">
    <property type="term" value="F:NADH dehydrogenase (ubiquinone) activity"/>
    <property type="evidence" value="ECO:0007669"/>
    <property type="project" value="InterPro"/>
</dbReference>
<dbReference type="Gene3D" id="3.30.460.80">
    <property type="entry name" value="NADH:ubiquinone oxidoreductase, 30kDa subunit"/>
    <property type="match status" value="1"/>
</dbReference>
<gene>
    <name evidence="5" type="ORF">METZ01_LOCUS27820</name>
</gene>
<dbReference type="PANTHER" id="PTHR10884">
    <property type="entry name" value="NADH DEHYDROGENASE UBIQUINONE IRON-SULFUR PROTEIN 3"/>
    <property type="match status" value="1"/>
</dbReference>
<organism evidence="5">
    <name type="scientific">marine metagenome</name>
    <dbReference type="NCBI Taxonomy" id="408172"/>
    <lineage>
        <taxon>unclassified sequences</taxon>
        <taxon>metagenomes</taxon>
        <taxon>ecological metagenomes</taxon>
    </lineage>
</organism>
<dbReference type="InterPro" id="IPR020396">
    <property type="entry name" value="NADH_UbQ_OxRdtase_CS"/>
</dbReference>
<dbReference type="GO" id="GO:0016651">
    <property type="term" value="F:oxidoreductase activity, acting on NAD(P)H"/>
    <property type="evidence" value="ECO:0007669"/>
    <property type="project" value="InterPro"/>
</dbReference>
<comment type="similarity">
    <text evidence="1">Belongs to the complex I 30 kDa subunit family.</text>
</comment>
<feature type="compositionally biased region" description="Low complexity" evidence="3">
    <location>
        <begin position="25"/>
        <end position="34"/>
    </location>
</feature>
<dbReference type="InterPro" id="IPR010218">
    <property type="entry name" value="NADH_DH_suC"/>
</dbReference>
<protein>
    <recommendedName>
        <fullName evidence="4">NADH:ubiquinone oxidoreductase 30kDa subunit domain-containing protein</fullName>
    </recommendedName>
</protein>
<feature type="domain" description="NADH:ubiquinone oxidoreductase 30kDa subunit" evidence="4">
    <location>
        <begin position="111"/>
        <end position="230"/>
    </location>
</feature>
<keyword evidence="2" id="KW-0813">Transport</keyword>
<dbReference type="EMBL" id="UINC01001228">
    <property type="protein sequence ID" value="SUZ74966.1"/>
    <property type="molecule type" value="Genomic_DNA"/>
</dbReference>
<sequence length="255" mass="28150">MADEPKLDDAATDKPPSADTPEPDAPAGALAADGVKPVPATGGQETGKPAAAPAKPKPKPKPKAPPEAPKGPSDPLPPDDLEQPAFLVSLRQALPAAIEQVSYWVGDWTVIVPPTALIDVLNFLKDAEEASFDYCADITASDWPPREKRFDVIYCLYSTRRRHRVRVKVRAGENEPVPSVTGIWPAANWLERELWDMFGVHLTGHPDLRRILMPEGWQGHPQRKDYPLEGPGELLLESPMEWLRLRNLSDETEIE</sequence>
<proteinExistence type="inferred from homology"/>
<dbReference type="PROSITE" id="PS00542">
    <property type="entry name" value="COMPLEX1_30K"/>
    <property type="match status" value="1"/>
</dbReference>
<feature type="region of interest" description="Disordered" evidence="3">
    <location>
        <begin position="1"/>
        <end position="82"/>
    </location>
</feature>
<evidence type="ECO:0000256" key="1">
    <source>
        <dbReference type="ARBA" id="ARBA00007569"/>
    </source>
</evidence>
<dbReference type="HAMAP" id="MF_01357">
    <property type="entry name" value="NDH1_NuoC"/>
    <property type="match status" value="1"/>
</dbReference>
<dbReference type="NCBIfam" id="TIGR01961">
    <property type="entry name" value="NuoC_fam"/>
    <property type="match status" value="1"/>
</dbReference>
<feature type="compositionally biased region" description="Basic and acidic residues" evidence="3">
    <location>
        <begin position="1"/>
        <end position="12"/>
    </location>
</feature>
<dbReference type="AlphaFoldDB" id="A0A381Q6J2"/>
<dbReference type="InterPro" id="IPR001268">
    <property type="entry name" value="NADH_UbQ_OxRdtase_30kDa_su"/>
</dbReference>
<dbReference type="Pfam" id="PF00329">
    <property type="entry name" value="Complex1_30kDa"/>
    <property type="match status" value="1"/>
</dbReference>
<evidence type="ECO:0000256" key="3">
    <source>
        <dbReference type="SAM" id="MobiDB-lite"/>
    </source>
</evidence>
<reference evidence="5" key="1">
    <citation type="submission" date="2018-05" db="EMBL/GenBank/DDBJ databases">
        <authorList>
            <person name="Lanie J.A."/>
            <person name="Ng W.-L."/>
            <person name="Kazmierczak K.M."/>
            <person name="Andrzejewski T.M."/>
            <person name="Davidsen T.M."/>
            <person name="Wayne K.J."/>
            <person name="Tettelin H."/>
            <person name="Glass J.I."/>
            <person name="Rusch D."/>
            <person name="Podicherti R."/>
            <person name="Tsui H.-C.T."/>
            <person name="Winkler M.E."/>
        </authorList>
    </citation>
    <scope>NUCLEOTIDE SEQUENCE</scope>
</reference>
<dbReference type="PANTHER" id="PTHR10884:SF14">
    <property type="entry name" value="NADH DEHYDROGENASE [UBIQUINONE] IRON-SULFUR PROTEIN 3, MITOCHONDRIAL"/>
    <property type="match status" value="1"/>
</dbReference>
<accession>A0A381Q6J2</accession>
<evidence type="ECO:0000256" key="2">
    <source>
        <dbReference type="ARBA" id="ARBA00022448"/>
    </source>
</evidence>
<name>A0A381Q6J2_9ZZZZ</name>
<evidence type="ECO:0000313" key="5">
    <source>
        <dbReference type="EMBL" id="SUZ74966.1"/>
    </source>
</evidence>
<dbReference type="SUPFAM" id="SSF143243">
    <property type="entry name" value="Nqo5-like"/>
    <property type="match status" value="1"/>
</dbReference>
<feature type="compositionally biased region" description="Pro residues" evidence="3">
    <location>
        <begin position="63"/>
        <end position="76"/>
    </location>
</feature>